<dbReference type="AlphaFoldDB" id="A0A812KYS3"/>
<dbReference type="OrthoDB" id="435089at2759"/>
<name>A0A812KYS3_9DINO</name>
<sequence length="188" mass="21488">SWLTGMHSTKDYMWIRDGKVKASYMLMSVDFERYADTTSAIEYKKLWDKYLEEFNLDASIYTKGAWHTSSLWVRAEAQSALISSTILTIVIVVGLALLGMLVFTRDWKLSMLVVASTMLVVCILFWFIVVVMGWPPGPRLWHPERIGAIEVIALIVFIGYAWILLLKLISFALEQLWTLRGVALAHIL</sequence>
<feature type="transmembrane region" description="Helical" evidence="1">
    <location>
        <begin position="80"/>
        <end position="103"/>
    </location>
</feature>
<proteinExistence type="predicted"/>
<keyword evidence="1" id="KW-1133">Transmembrane helix</keyword>
<reference evidence="2" key="1">
    <citation type="submission" date="2021-02" db="EMBL/GenBank/DDBJ databases">
        <authorList>
            <person name="Dougan E. K."/>
            <person name="Rhodes N."/>
            <person name="Thang M."/>
            <person name="Chan C."/>
        </authorList>
    </citation>
    <scope>NUCLEOTIDE SEQUENCE</scope>
</reference>
<dbReference type="Gene3D" id="1.20.1640.10">
    <property type="entry name" value="Multidrug efflux transporter AcrB transmembrane domain"/>
    <property type="match status" value="1"/>
</dbReference>
<evidence type="ECO:0000313" key="2">
    <source>
        <dbReference type="EMBL" id="CAE7232474.1"/>
    </source>
</evidence>
<gene>
    <name evidence="2" type="primary">PTCHD2</name>
    <name evidence="2" type="ORF">SNEC2469_LOCUS3681</name>
</gene>
<evidence type="ECO:0000256" key="1">
    <source>
        <dbReference type="SAM" id="Phobius"/>
    </source>
</evidence>
<keyword evidence="1" id="KW-0472">Membrane</keyword>
<organism evidence="2 3">
    <name type="scientific">Symbiodinium necroappetens</name>
    <dbReference type="NCBI Taxonomy" id="1628268"/>
    <lineage>
        <taxon>Eukaryota</taxon>
        <taxon>Sar</taxon>
        <taxon>Alveolata</taxon>
        <taxon>Dinophyceae</taxon>
        <taxon>Suessiales</taxon>
        <taxon>Symbiodiniaceae</taxon>
        <taxon>Symbiodinium</taxon>
    </lineage>
</organism>
<keyword evidence="3" id="KW-1185">Reference proteome</keyword>
<protein>
    <submittedName>
        <fullName evidence="2">PTCHD2 protein</fullName>
    </submittedName>
</protein>
<keyword evidence="1" id="KW-0812">Transmembrane</keyword>
<feature type="non-terminal residue" evidence="2">
    <location>
        <position position="188"/>
    </location>
</feature>
<feature type="transmembrane region" description="Helical" evidence="1">
    <location>
        <begin position="110"/>
        <end position="134"/>
    </location>
</feature>
<accession>A0A812KYS3</accession>
<dbReference type="Proteomes" id="UP000601435">
    <property type="component" value="Unassembled WGS sequence"/>
</dbReference>
<evidence type="ECO:0000313" key="3">
    <source>
        <dbReference type="Proteomes" id="UP000601435"/>
    </source>
</evidence>
<dbReference type="SUPFAM" id="SSF82866">
    <property type="entry name" value="Multidrug efflux transporter AcrB transmembrane domain"/>
    <property type="match status" value="1"/>
</dbReference>
<comment type="caution">
    <text evidence="2">The sequence shown here is derived from an EMBL/GenBank/DDBJ whole genome shotgun (WGS) entry which is preliminary data.</text>
</comment>
<feature type="transmembrane region" description="Helical" evidence="1">
    <location>
        <begin position="146"/>
        <end position="166"/>
    </location>
</feature>
<dbReference type="EMBL" id="CAJNJA010008079">
    <property type="protein sequence ID" value="CAE7232474.1"/>
    <property type="molecule type" value="Genomic_DNA"/>
</dbReference>